<accession>A0A8K0JS17</accession>
<feature type="compositionally biased region" description="Basic and acidic residues" evidence="1">
    <location>
        <begin position="332"/>
        <end position="342"/>
    </location>
</feature>
<evidence type="ECO:0000313" key="3">
    <source>
        <dbReference type="Proteomes" id="UP000812966"/>
    </source>
</evidence>
<feature type="compositionally biased region" description="Acidic residues" evidence="1">
    <location>
        <begin position="143"/>
        <end position="196"/>
    </location>
</feature>
<feature type="compositionally biased region" description="Basic and acidic residues" evidence="1">
    <location>
        <begin position="229"/>
        <end position="242"/>
    </location>
</feature>
<feature type="compositionally biased region" description="Basic and acidic residues" evidence="1">
    <location>
        <begin position="372"/>
        <end position="388"/>
    </location>
</feature>
<dbReference type="GO" id="GO:0000462">
    <property type="term" value="P:maturation of SSU-rRNA from tricistronic rRNA transcript (SSU-rRNA, 5.8S rRNA, LSU-rRNA)"/>
    <property type="evidence" value="ECO:0007669"/>
    <property type="project" value="TreeGrafter"/>
</dbReference>
<feature type="compositionally biased region" description="Polar residues" evidence="1">
    <location>
        <begin position="92"/>
        <end position="104"/>
    </location>
</feature>
<dbReference type="GO" id="GO:0005730">
    <property type="term" value="C:nucleolus"/>
    <property type="evidence" value="ECO:0007669"/>
    <property type="project" value="TreeGrafter"/>
</dbReference>
<comment type="caution">
    <text evidence="2">The sequence shown here is derived from an EMBL/GenBank/DDBJ whole genome shotgun (WGS) entry which is preliminary data.</text>
</comment>
<protein>
    <submittedName>
        <fullName evidence="2">Uncharacterized protein</fullName>
    </submittedName>
</protein>
<dbReference type="InterPro" id="IPR053030">
    <property type="entry name" value="Ribosomal_biogenesis_FAF1-like"/>
</dbReference>
<sequence length="434" mass="47116">MSIKTVNPLKRSRKEDVERASKRSKPAQTVPKPLKVAELESESGSDSQINNEDESASDDDDDEEDDKEEDPEAERQAMLAALEAHGRAMFASLNTPTAGPSTIKSSERSQRNKTKNGVKEDPKAGNRKRSSKVPDLDGLDGIFSEDSEEDSELEEGEGFDEDDGDDGISDQDGDDFDDDEESEEEGLEDEEEEVEPVETVVFGGNTGRSTLDSTSKADFKRFMSSKSSKMMDVKKPDEDVPGRRKKGSAEDQAEDDEDRSNAALDKELHGLLMTSLLPNATTASKPSEKRNQMSSRLLELASIAGLGEGSSTLKSTAYKTQPTKIRSNILKAQERRTEKTRAEAQASGSWVKGSGGLGDIGKDKGLTLAARKRQEKERERRSKSDDRGLSMGVGRFKGGVLTLSKSEIAKGSAVPEKFSVGKKKGKGGKKGGKK</sequence>
<feature type="compositionally biased region" description="Basic residues" evidence="1">
    <location>
        <begin position="420"/>
        <end position="434"/>
    </location>
</feature>
<feature type="region of interest" description="Disordered" evidence="1">
    <location>
        <begin position="411"/>
        <end position="434"/>
    </location>
</feature>
<proteinExistence type="predicted"/>
<feature type="region of interest" description="Disordered" evidence="1">
    <location>
        <begin position="1"/>
        <end position="296"/>
    </location>
</feature>
<feature type="compositionally biased region" description="Polar residues" evidence="1">
    <location>
        <begin position="276"/>
        <end position="285"/>
    </location>
</feature>
<evidence type="ECO:0000256" key="1">
    <source>
        <dbReference type="SAM" id="MobiDB-lite"/>
    </source>
</evidence>
<feature type="compositionally biased region" description="Acidic residues" evidence="1">
    <location>
        <begin position="51"/>
        <end position="72"/>
    </location>
</feature>
<dbReference type="AlphaFoldDB" id="A0A8K0JS17"/>
<name>A0A8K0JS17_9TREE</name>
<dbReference type="PANTHER" id="PTHR28096">
    <property type="entry name" value="PROTEIN FAF1"/>
    <property type="match status" value="1"/>
</dbReference>
<dbReference type="EMBL" id="JABELV010000006">
    <property type="protein sequence ID" value="KAG7571484.1"/>
    <property type="molecule type" value="Genomic_DNA"/>
</dbReference>
<reference evidence="2" key="1">
    <citation type="submission" date="2020-04" db="EMBL/GenBank/DDBJ databases">
        <title>Analysis of mating type loci in Filobasidium floriforme.</title>
        <authorList>
            <person name="Nowrousian M."/>
        </authorList>
    </citation>
    <scope>NUCLEOTIDE SEQUENCE</scope>
    <source>
        <strain evidence="2">CBS 6242</strain>
    </source>
</reference>
<dbReference type="PANTHER" id="PTHR28096:SF1">
    <property type="entry name" value="PROTEIN FAF1"/>
    <property type="match status" value="1"/>
</dbReference>
<organism evidence="2 3">
    <name type="scientific">Filobasidium floriforme</name>
    <dbReference type="NCBI Taxonomy" id="5210"/>
    <lineage>
        <taxon>Eukaryota</taxon>
        <taxon>Fungi</taxon>
        <taxon>Dikarya</taxon>
        <taxon>Basidiomycota</taxon>
        <taxon>Agaricomycotina</taxon>
        <taxon>Tremellomycetes</taxon>
        <taxon>Filobasidiales</taxon>
        <taxon>Filobasidiaceae</taxon>
        <taxon>Filobasidium</taxon>
    </lineage>
</organism>
<gene>
    <name evidence="2" type="ORF">FFLO_00500</name>
</gene>
<evidence type="ECO:0000313" key="2">
    <source>
        <dbReference type="EMBL" id="KAG7571484.1"/>
    </source>
</evidence>
<keyword evidence="3" id="KW-1185">Reference proteome</keyword>
<dbReference type="Proteomes" id="UP000812966">
    <property type="component" value="Unassembled WGS sequence"/>
</dbReference>
<feature type="region of interest" description="Disordered" evidence="1">
    <location>
        <begin position="331"/>
        <end position="391"/>
    </location>
</feature>